<evidence type="ECO:0000256" key="24">
    <source>
        <dbReference type="ARBA" id="ARBA00033301"/>
    </source>
</evidence>
<dbReference type="SUPFAM" id="SSF51905">
    <property type="entry name" value="FAD/NAD(P)-binding domain"/>
    <property type="match status" value="2"/>
</dbReference>
<evidence type="ECO:0000256" key="35">
    <source>
        <dbReference type="ARBA" id="ARBA00047864"/>
    </source>
</evidence>
<evidence type="ECO:0000256" key="27">
    <source>
        <dbReference type="ARBA" id="ARBA00034554"/>
    </source>
</evidence>
<comment type="catalytic activity">
    <reaction evidence="41">
        <text>heptan-4-one + NADPH + O2 + H(+) = propyl butanoate + NADP(+) + H2O</text>
        <dbReference type="Rhea" id="RHEA:54852"/>
        <dbReference type="ChEBI" id="CHEBI:15377"/>
        <dbReference type="ChEBI" id="CHEBI:15378"/>
        <dbReference type="ChEBI" id="CHEBI:15379"/>
        <dbReference type="ChEBI" id="CHEBI:57783"/>
        <dbReference type="ChEBI" id="CHEBI:58349"/>
        <dbReference type="ChEBI" id="CHEBI:89484"/>
        <dbReference type="ChEBI" id="CHEBI:89719"/>
    </reaction>
    <physiologicalReaction direction="left-to-right" evidence="41">
        <dbReference type="Rhea" id="RHEA:54853"/>
    </physiologicalReaction>
</comment>
<keyword evidence="8" id="KW-0488">Methylation</keyword>
<sequence length="527" mass="59987">MTQSLLDQRVLVIGAGSSGLVALKECLAEGFSNVVCYEALANLGGLWQYEPVQPNQKVHSSVYKNTVIDTSKQMMAFSDFPIPHHWPIYLHNKSVVKYYHMYAEKFDLINHIEFNTQVTAIDPLKSTTNDLQASKPYNGQWRVEYMQDGNQLTAVFDKVIIASGHHWKPKMPEFPGMNEFKGEMMHSHYYREANPFKDRQCLVVGLGNSAVDVAVELSYHAKQAYVSSRRSAWLMSRFSLNGRPLDQTVSRFYTMLPIFIRNILVRFTTWVQLGDIAQFGLFPKHEPFSAHPTISSELPGRISTGTIVMKPNVKRFYRLADRQMVEFEDKSSVPVDTVIFCTGYEIGYPFLDAEKIVGLNNPGSNVVDLYKLVWPVHYDSIAFVGLFQPLGAIMPGSELQSRWIARTWSGQCSNLPNANIRLEDIYKKRAQVRQRYVTSPRHTIQVDAGTYFDEIAGQFGAAPNLWLLFFSDIFFWWKIVFGCWNAHQYRLSGPGAWTGAKQAILDANKPTDTSEWNGVENESIKNV</sequence>
<evidence type="ECO:0000256" key="1">
    <source>
        <dbReference type="ARBA" id="ARBA00001974"/>
    </source>
</evidence>
<comment type="catalytic activity">
    <reaction evidence="42">
        <text>N,N-dimethylaniline + NADPH + O2 + H(+) = N,N-dimethylaniline N-oxide + NADP(+) + H2O</text>
        <dbReference type="Rhea" id="RHEA:24468"/>
        <dbReference type="ChEBI" id="CHEBI:15377"/>
        <dbReference type="ChEBI" id="CHEBI:15378"/>
        <dbReference type="ChEBI" id="CHEBI:15379"/>
        <dbReference type="ChEBI" id="CHEBI:16269"/>
        <dbReference type="ChEBI" id="CHEBI:17735"/>
        <dbReference type="ChEBI" id="CHEBI:57783"/>
        <dbReference type="ChEBI" id="CHEBI:58349"/>
        <dbReference type="EC" id="1.14.13.8"/>
    </reaction>
    <physiologicalReaction direction="left-to-right" evidence="42">
        <dbReference type="Rhea" id="RHEA:24469"/>
    </physiologicalReaction>
</comment>
<dbReference type="GO" id="GO:0034899">
    <property type="term" value="F:trimethylamine monooxygenase activity"/>
    <property type="evidence" value="ECO:0007669"/>
    <property type="project" value="UniProtKB-EC"/>
</dbReference>
<dbReference type="Pfam" id="PF00743">
    <property type="entry name" value="FMO-like"/>
    <property type="match status" value="1"/>
</dbReference>
<evidence type="ECO:0000256" key="33">
    <source>
        <dbReference type="ARBA" id="ARBA00047574"/>
    </source>
</evidence>
<comment type="catalytic activity">
    <reaction evidence="31">
        <text>hypotaurine + NADH + O2 + H(+) = taurine + NAD(+) + H2O</text>
        <dbReference type="Rhea" id="RHEA:74111"/>
        <dbReference type="ChEBI" id="CHEBI:15377"/>
        <dbReference type="ChEBI" id="CHEBI:15378"/>
        <dbReference type="ChEBI" id="CHEBI:15379"/>
        <dbReference type="ChEBI" id="CHEBI:57540"/>
        <dbReference type="ChEBI" id="CHEBI:57853"/>
        <dbReference type="ChEBI" id="CHEBI:57945"/>
        <dbReference type="ChEBI" id="CHEBI:507393"/>
        <dbReference type="EC" id="1.14.13.8"/>
    </reaction>
    <physiologicalReaction direction="left-to-right" evidence="31">
        <dbReference type="Rhea" id="RHEA:74112"/>
    </physiologicalReaction>
</comment>
<dbReference type="InterPro" id="IPR036188">
    <property type="entry name" value="FAD/NAD-bd_sf"/>
</dbReference>
<evidence type="ECO:0000256" key="7">
    <source>
        <dbReference type="ARBA" id="ARBA00019213"/>
    </source>
</evidence>
<dbReference type="PRINTS" id="PR00370">
    <property type="entry name" value="FMOXYGENASE"/>
</dbReference>
<dbReference type="EC" id="1.14.13.8" evidence="6"/>
<dbReference type="PRINTS" id="PR01125">
    <property type="entry name" value="FMOXYGENASE5"/>
</dbReference>
<comment type="catalytic activity">
    <reaction evidence="33">
        <text>heptan-2-one + NADPH + O2 + H(+) = pentyl acetate + NADP(+) + H2O</text>
        <dbReference type="Rhea" id="RHEA:54836"/>
        <dbReference type="ChEBI" id="CHEBI:5672"/>
        <dbReference type="ChEBI" id="CHEBI:15377"/>
        <dbReference type="ChEBI" id="CHEBI:15378"/>
        <dbReference type="ChEBI" id="CHEBI:15379"/>
        <dbReference type="ChEBI" id="CHEBI:57783"/>
        <dbReference type="ChEBI" id="CHEBI:58349"/>
        <dbReference type="ChEBI" id="CHEBI:87362"/>
    </reaction>
    <physiologicalReaction direction="left-to-right" evidence="33">
        <dbReference type="Rhea" id="RHEA:54837"/>
    </physiologicalReaction>
</comment>
<keyword evidence="15" id="KW-0521">NADP</keyword>
<evidence type="ECO:0000256" key="31">
    <source>
        <dbReference type="ARBA" id="ARBA00047338"/>
    </source>
</evidence>
<keyword evidence="12" id="KW-0256">Endoplasmic reticulum</keyword>
<dbReference type="PANTHER" id="PTHR23023">
    <property type="entry name" value="DIMETHYLANILINE MONOOXYGENASE"/>
    <property type="match status" value="1"/>
</dbReference>
<evidence type="ECO:0000256" key="19">
    <source>
        <dbReference type="ARBA" id="ARBA00023098"/>
    </source>
</evidence>
<evidence type="ECO:0000256" key="30">
    <source>
        <dbReference type="ARBA" id="ARBA00045957"/>
    </source>
</evidence>
<evidence type="ECO:0000256" key="20">
    <source>
        <dbReference type="ARBA" id="ARBA00023136"/>
    </source>
</evidence>
<reference evidence="44 45" key="2">
    <citation type="submission" date="2016-05" db="EMBL/GenBank/DDBJ databases">
        <title>Lineage-specific infection strategies underlie the spectrum of fungal disease in amphibians.</title>
        <authorList>
            <person name="Cuomo C.A."/>
            <person name="Farrer R.A."/>
            <person name="James T."/>
            <person name="Longcore J."/>
            <person name="Birren B."/>
        </authorList>
    </citation>
    <scope>NUCLEOTIDE SEQUENCE [LARGE SCALE GENOMIC DNA]</scope>
    <source>
        <strain evidence="44 45">JEL423</strain>
    </source>
</reference>
<keyword evidence="14" id="KW-0492">Microsome</keyword>
<dbReference type="AlphaFoldDB" id="A0A177W711"/>
<dbReference type="OrthoDB" id="66881at2759"/>
<comment type="catalytic activity">
    <reaction evidence="36">
        <text>hexan-3-one + NADPH + O2 + H(+) = ethyl butanoate + NADP(+) + H2O</text>
        <dbReference type="Rhea" id="RHEA:54844"/>
        <dbReference type="ChEBI" id="CHEBI:15377"/>
        <dbReference type="ChEBI" id="CHEBI:15378"/>
        <dbReference type="ChEBI" id="CHEBI:15379"/>
        <dbReference type="ChEBI" id="CHEBI:57783"/>
        <dbReference type="ChEBI" id="CHEBI:58349"/>
        <dbReference type="ChEBI" id="CHEBI:88764"/>
        <dbReference type="ChEBI" id="CHEBI:89891"/>
    </reaction>
    <physiologicalReaction direction="left-to-right" evidence="36">
        <dbReference type="Rhea" id="RHEA:54845"/>
    </physiologicalReaction>
</comment>
<dbReference type="EC" id="1.6.3.1" evidence="5"/>
<dbReference type="GO" id="GO:0006629">
    <property type="term" value="P:lipid metabolic process"/>
    <property type="evidence" value="ECO:0007669"/>
    <property type="project" value="UniProtKB-KW"/>
</dbReference>
<evidence type="ECO:0000256" key="22">
    <source>
        <dbReference type="ARBA" id="ARBA00029728"/>
    </source>
</evidence>
<keyword evidence="9" id="KW-0597">Phosphoprotein</keyword>
<dbReference type="InterPro" id="IPR000960">
    <property type="entry name" value="Flavin_mOase"/>
</dbReference>
<comment type="function">
    <text evidence="29">Acts as a Baeyer-Villiger monooxygenase on a broad range of substrates. Catalyzes the insertion of an oxygen atom into a carbon-carbon bond adjacent to a carbonyl, which converts ketones to esters. Active on diverse carbonyl compounds, whereas soft nucleophiles are mostly non- or poorly reactive. In contrast with other forms of FMO it is non- or poorly active on 'classical' substrates such as drugs, pesticides, and dietary components containing soft nucleophilic heteroatoms. Able to oxidize drug molecules bearing a carbonyl group on an aliphatic chain, such as nabumetone and pentoxifylline. Also, in the absence of substrates, shows slow but yet significant NADPH oxidase activity. Acts as a positive modulator of cholesterol biosynthesis as well as glucose homeostasis, promoting metabolic aging via pleiotropic effects.</text>
</comment>
<gene>
    <name evidence="44" type="ORF">BDEG_20082</name>
</gene>
<evidence type="ECO:0000256" key="37">
    <source>
        <dbReference type="ARBA" id="ARBA00048041"/>
    </source>
</evidence>
<dbReference type="InterPro" id="IPR020946">
    <property type="entry name" value="Flavin_mOase-like"/>
</dbReference>
<evidence type="ECO:0000256" key="25">
    <source>
        <dbReference type="ARBA" id="ARBA00034528"/>
    </source>
</evidence>
<dbReference type="GO" id="GO:0004499">
    <property type="term" value="F:N,N-dimethylaniline monooxygenase activity"/>
    <property type="evidence" value="ECO:0007669"/>
    <property type="project" value="InterPro"/>
</dbReference>
<comment type="catalytic activity">
    <reaction evidence="40">
        <text>(2E)-geranial + NADPH + O2 + H(+) = (1E)-2,6-dimethylhepta-1,5-dien-1-yl formate + NADP(+) + H2O</text>
        <dbReference type="Rhea" id="RHEA:54860"/>
        <dbReference type="ChEBI" id="CHEBI:15377"/>
        <dbReference type="ChEBI" id="CHEBI:15378"/>
        <dbReference type="ChEBI" id="CHEBI:15379"/>
        <dbReference type="ChEBI" id="CHEBI:16980"/>
        <dbReference type="ChEBI" id="CHEBI:57783"/>
        <dbReference type="ChEBI" id="CHEBI:58349"/>
        <dbReference type="ChEBI" id="CHEBI:138375"/>
    </reaction>
    <physiologicalReaction direction="left-to-right" evidence="40">
        <dbReference type="Rhea" id="RHEA:54861"/>
    </physiologicalReaction>
</comment>
<evidence type="ECO:0000256" key="43">
    <source>
        <dbReference type="ARBA" id="ARBA00049475"/>
    </source>
</evidence>
<evidence type="ECO:0000256" key="28">
    <source>
        <dbReference type="ARBA" id="ARBA00034561"/>
    </source>
</evidence>
<evidence type="ECO:0000256" key="23">
    <source>
        <dbReference type="ARBA" id="ARBA00033213"/>
    </source>
</evidence>
<comment type="catalytic activity">
    <reaction evidence="39">
        <text>octan-3-one + NADPH + O2 + H(+) = ethyl hexanoate + NADP(+) + H2O</text>
        <dbReference type="Rhea" id="RHEA:54856"/>
        <dbReference type="ChEBI" id="CHEBI:15377"/>
        <dbReference type="ChEBI" id="CHEBI:15378"/>
        <dbReference type="ChEBI" id="CHEBI:15379"/>
        <dbReference type="ChEBI" id="CHEBI:57783"/>
        <dbReference type="ChEBI" id="CHEBI:58349"/>
        <dbReference type="ChEBI" id="CHEBI:80946"/>
        <dbReference type="ChEBI" id="CHEBI:86055"/>
    </reaction>
    <physiologicalReaction direction="left-to-right" evidence="39">
        <dbReference type="Rhea" id="RHEA:54857"/>
    </physiologicalReaction>
</comment>
<evidence type="ECO:0000256" key="17">
    <source>
        <dbReference type="ARBA" id="ARBA00023002"/>
    </source>
</evidence>
<evidence type="ECO:0000256" key="34">
    <source>
        <dbReference type="ARBA" id="ARBA00047855"/>
    </source>
</evidence>
<evidence type="ECO:0000256" key="18">
    <source>
        <dbReference type="ARBA" id="ARBA00023033"/>
    </source>
</evidence>
<dbReference type="VEuPathDB" id="FungiDB:BDEG_20082"/>
<evidence type="ECO:0000256" key="14">
    <source>
        <dbReference type="ARBA" id="ARBA00022848"/>
    </source>
</evidence>
<evidence type="ECO:0000256" key="32">
    <source>
        <dbReference type="ARBA" id="ARBA00047426"/>
    </source>
</evidence>
<comment type="catalytic activity">
    <reaction evidence="35">
        <text>NADPH + O2 + H(+) = H2O2 + NADP(+)</text>
        <dbReference type="Rhea" id="RHEA:11260"/>
        <dbReference type="ChEBI" id="CHEBI:15378"/>
        <dbReference type="ChEBI" id="CHEBI:15379"/>
        <dbReference type="ChEBI" id="CHEBI:16240"/>
        <dbReference type="ChEBI" id="CHEBI:57783"/>
        <dbReference type="ChEBI" id="CHEBI:58349"/>
        <dbReference type="EC" id="1.6.3.1"/>
    </reaction>
    <physiologicalReaction direction="left-to-right" evidence="35">
        <dbReference type="Rhea" id="RHEA:11261"/>
    </physiologicalReaction>
</comment>
<keyword evidence="19" id="KW-0443">Lipid metabolism</keyword>
<keyword evidence="20" id="KW-0472">Membrane</keyword>
<dbReference type="GO" id="GO:0016174">
    <property type="term" value="F:NAD(P)H oxidase H2O2-forming activity"/>
    <property type="evidence" value="ECO:0007669"/>
    <property type="project" value="UniProtKB-EC"/>
</dbReference>
<dbReference type="STRING" id="403673.A0A177W711"/>
<evidence type="ECO:0000256" key="3">
    <source>
        <dbReference type="ARBA" id="ARBA00004524"/>
    </source>
</evidence>
<comment type="catalytic activity">
    <reaction evidence="34">
        <text>sulcatone + NADPH + O2 + H(+) = 4-methylpent-3-en-1-yl acetate + NADP(+) + H2O</text>
        <dbReference type="Rhea" id="RHEA:54864"/>
        <dbReference type="ChEBI" id="CHEBI:15377"/>
        <dbReference type="ChEBI" id="CHEBI:15378"/>
        <dbReference type="ChEBI" id="CHEBI:15379"/>
        <dbReference type="ChEBI" id="CHEBI:16310"/>
        <dbReference type="ChEBI" id="CHEBI:57783"/>
        <dbReference type="ChEBI" id="CHEBI:58349"/>
        <dbReference type="ChEBI" id="CHEBI:138373"/>
    </reaction>
    <physiologicalReaction direction="left-to-right" evidence="34">
        <dbReference type="Rhea" id="RHEA:54865"/>
    </physiologicalReaction>
</comment>
<keyword evidence="13" id="KW-0274">FAD</keyword>
<keyword evidence="11" id="KW-0812">Transmembrane</keyword>
<dbReference type="GO" id="GO:0005789">
    <property type="term" value="C:endoplasmic reticulum membrane"/>
    <property type="evidence" value="ECO:0007669"/>
    <property type="project" value="UniProtKB-SubCell"/>
</dbReference>
<name>A0A177W711_BATDL</name>
<evidence type="ECO:0000256" key="13">
    <source>
        <dbReference type="ARBA" id="ARBA00022827"/>
    </source>
</evidence>
<comment type="cofactor">
    <cofactor evidence="1">
        <name>FAD</name>
        <dbReference type="ChEBI" id="CHEBI:57692"/>
    </cofactor>
</comment>
<dbReference type="FunFam" id="3.50.50.60:FF:000159">
    <property type="entry name" value="Dimethylaniline monooxygenase [N-oxide-forming]"/>
    <property type="match status" value="1"/>
</dbReference>
<keyword evidence="17" id="KW-0560">Oxidoreductase</keyword>
<dbReference type="PIRSF" id="PIRSF000332">
    <property type="entry name" value="FMO"/>
    <property type="match status" value="1"/>
</dbReference>
<comment type="catalytic activity">
    <reaction evidence="32">
        <text>hexan-3-one + NADPH + O2 + H(+) = propyl propanoate + NADP(+) + H2O</text>
        <dbReference type="Rhea" id="RHEA:54848"/>
        <dbReference type="ChEBI" id="CHEBI:15377"/>
        <dbReference type="ChEBI" id="CHEBI:15378"/>
        <dbReference type="ChEBI" id="CHEBI:15379"/>
        <dbReference type="ChEBI" id="CHEBI:57783"/>
        <dbReference type="ChEBI" id="CHEBI:58349"/>
        <dbReference type="ChEBI" id="CHEBI:89828"/>
        <dbReference type="ChEBI" id="CHEBI:89891"/>
    </reaction>
    <physiologicalReaction direction="left-to-right" evidence="32">
        <dbReference type="Rhea" id="RHEA:54849"/>
    </physiologicalReaction>
</comment>
<dbReference type="EMBL" id="DS022300">
    <property type="protein sequence ID" value="OAJ35849.1"/>
    <property type="molecule type" value="Genomic_DNA"/>
</dbReference>
<evidence type="ECO:0000256" key="16">
    <source>
        <dbReference type="ARBA" id="ARBA00022989"/>
    </source>
</evidence>
<reference evidence="44 45" key="1">
    <citation type="submission" date="2006-10" db="EMBL/GenBank/DDBJ databases">
        <title>The Genome Sequence of Batrachochytrium dendrobatidis JEL423.</title>
        <authorList>
            <consortium name="The Broad Institute Genome Sequencing Platform"/>
            <person name="Birren B."/>
            <person name="Lander E."/>
            <person name="Galagan J."/>
            <person name="Cuomo C."/>
            <person name="Devon K."/>
            <person name="Jaffe D."/>
            <person name="Butler J."/>
            <person name="Alvarez P."/>
            <person name="Gnerre S."/>
            <person name="Grabherr M."/>
            <person name="Kleber M."/>
            <person name="Mauceli E."/>
            <person name="Brockman W."/>
            <person name="Young S."/>
            <person name="LaButti K."/>
            <person name="Sykes S."/>
            <person name="DeCaprio D."/>
            <person name="Crawford M."/>
            <person name="Koehrsen M."/>
            <person name="Engels R."/>
            <person name="Montgomery P."/>
            <person name="Pearson M."/>
            <person name="Howarth C."/>
            <person name="Larson L."/>
            <person name="White J."/>
            <person name="O'Leary S."/>
            <person name="Kodira C."/>
            <person name="Zeng Q."/>
            <person name="Yandava C."/>
            <person name="Alvarado L."/>
            <person name="Longcore J."/>
            <person name="James T."/>
        </authorList>
    </citation>
    <scope>NUCLEOTIDE SEQUENCE [LARGE SCALE GENOMIC DNA]</scope>
    <source>
        <strain evidence="44 45">JEL423</strain>
    </source>
</reference>
<evidence type="ECO:0000256" key="42">
    <source>
        <dbReference type="ARBA" id="ARBA00049443"/>
    </source>
</evidence>
<evidence type="ECO:0000313" key="44">
    <source>
        <dbReference type="EMBL" id="OAJ35849.1"/>
    </source>
</evidence>
<evidence type="ECO:0000256" key="10">
    <source>
        <dbReference type="ARBA" id="ARBA00022630"/>
    </source>
</evidence>
<evidence type="ECO:0000313" key="45">
    <source>
        <dbReference type="Proteomes" id="UP000077115"/>
    </source>
</evidence>
<comment type="catalytic activity">
    <reaction evidence="37">
        <text>hypotaurine + NADPH + O2 + H(+) = taurine + NADP(+) + H2O</text>
        <dbReference type="Rhea" id="RHEA:69819"/>
        <dbReference type="ChEBI" id="CHEBI:15377"/>
        <dbReference type="ChEBI" id="CHEBI:15378"/>
        <dbReference type="ChEBI" id="CHEBI:15379"/>
        <dbReference type="ChEBI" id="CHEBI:57783"/>
        <dbReference type="ChEBI" id="CHEBI:57853"/>
        <dbReference type="ChEBI" id="CHEBI:58349"/>
        <dbReference type="ChEBI" id="CHEBI:507393"/>
        <dbReference type="EC" id="1.14.13.8"/>
    </reaction>
    <physiologicalReaction direction="left-to-right" evidence="37">
        <dbReference type="Rhea" id="RHEA:69820"/>
    </physiologicalReaction>
</comment>
<dbReference type="Proteomes" id="UP000077115">
    <property type="component" value="Unassembled WGS sequence"/>
</dbReference>
<comment type="catalytic activity">
    <reaction evidence="43">
        <text>octan-3-one + NADPH + O2 + H(+) = pentyl propanoate + NADP(+) + H2O</text>
        <dbReference type="Rhea" id="RHEA:54840"/>
        <dbReference type="ChEBI" id="CHEBI:15377"/>
        <dbReference type="ChEBI" id="CHEBI:15378"/>
        <dbReference type="ChEBI" id="CHEBI:15379"/>
        <dbReference type="ChEBI" id="CHEBI:57783"/>
        <dbReference type="ChEBI" id="CHEBI:58349"/>
        <dbReference type="ChEBI" id="CHEBI:80946"/>
        <dbReference type="ChEBI" id="CHEBI:87373"/>
    </reaction>
    <physiologicalReaction direction="left-to-right" evidence="43">
        <dbReference type="Rhea" id="RHEA:54841"/>
    </physiologicalReaction>
</comment>
<evidence type="ECO:0000256" key="39">
    <source>
        <dbReference type="ARBA" id="ARBA00048459"/>
    </source>
</evidence>
<dbReference type="InterPro" id="IPR002257">
    <property type="entry name" value="Flavin_mOase_5"/>
</dbReference>
<comment type="similarity">
    <text evidence="4">Belongs to the FMO family.</text>
</comment>
<evidence type="ECO:0000256" key="21">
    <source>
        <dbReference type="ARBA" id="ARBA00029725"/>
    </source>
</evidence>
<comment type="catalytic activity">
    <reaction evidence="38">
        <text>trimethylamine + NADPH + O2 = trimethylamine N-oxide + NADP(+) + H2O</text>
        <dbReference type="Rhea" id="RHEA:31979"/>
        <dbReference type="ChEBI" id="CHEBI:15377"/>
        <dbReference type="ChEBI" id="CHEBI:15379"/>
        <dbReference type="ChEBI" id="CHEBI:15724"/>
        <dbReference type="ChEBI" id="CHEBI:57783"/>
        <dbReference type="ChEBI" id="CHEBI:58349"/>
        <dbReference type="ChEBI" id="CHEBI:58389"/>
        <dbReference type="EC" id="1.14.13.148"/>
    </reaction>
    <physiologicalReaction direction="left-to-right" evidence="38">
        <dbReference type="Rhea" id="RHEA:31980"/>
    </physiologicalReaction>
</comment>
<evidence type="ECO:0000256" key="9">
    <source>
        <dbReference type="ARBA" id="ARBA00022553"/>
    </source>
</evidence>
<dbReference type="Gene3D" id="3.50.50.60">
    <property type="entry name" value="FAD/NAD(P)-binding domain"/>
    <property type="match status" value="1"/>
</dbReference>
<proteinExistence type="inferred from homology"/>
<organism evidence="44 45">
    <name type="scientific">Batrachochytrium dendrobatidis (strain JEL423)</name>
    <dbReference type="NCBI Taxonomy" id="403673"/>
    <lineage>
        <taxon>Eukaryota</taxon>
        <taxon>Fungi</taxon>
        <taxon>Fungi incertae sedis</taxon>
        <taxon>Chytridiomycota</taxon>
        <taxon>Chytridiomycota incertae sedis</taxon>
        <taxon>Chytridiomycetes</taxon>
        <taxon>Rhizophydiales</taxon>
        <taxon>Rhizophydiales incertae sedis</taxon>
        <taxon>Batrachochytrium</taxon>
    </lineage>
</organism>
<comment type="function">
    <text evidence="30">Broad spectrum monooxygenase that catalyzes the oxygenation of a wide variety of nitrogen- and sulfur-containing compounds including xenobiotics. Catalyzes the S-oxygenation of hypotaurine to produce taurine, an organic osmolyte involved in cell volume regulation as well as a variety of cytoprotective and developmental processes. In vitro, catalyzes the N-oxygenation of trimethylamine (TMA) to produce trimethylamine N-oxide (TMAO) and could therefore participate to the detoxification of this compound that is generated by the action of gut microbiota from dietary precursors such as choline, choline containing compounds, betaine or L-carnitine.</text>
</comment>
<dbReference type="eggNOG" id="KOG1399">
    <property type="taxonomic scope" value="Eukaryota"/>
</dbReference>
<evidence type="ECO:0000256" key="11">
    <source>
        <dbReference type="ARBA" id="ARBA00022692"/>
    </source>
</evidence>
<evidence type="ECO:0000256" key="4">
    <source>
        <dbReference type="ARBA" id="ARBA00009183"/>
    </source>
</evidence>
<dbReference type="InterPro" id="IPR050346">
    <property type="entry name" value="FMO-like"/>
</dbReference>
<evidence type="ECO:0000256" key="2">
    <source>
        <dbReference type="ARBA" id="ARBA00004389"/>
    </source>
</evidence>
<dbReference type="GO" id="GO:0050661">
    <property type="term" value="F:NADP binding"/>
    <property type="evidence" value="ECO:0007669"/>
    <property type="project" value="InterPro"/>
</dbReference>
<evidence type="ECO:0000256" key="12">
    <source>
        <dbReference type="ARBA" id="ARBA00022824"/>
    </source>
</evidence>
<comment type="subcellular location">
    <subcellularLocation>
        <location evidence="2">Endoplasmic reticulum membrane</location>
        <topology evidence="2">Single-pass membrane protein</topology>
    </subcellularLocation>
    <subcellularLocation>
        <location evidence="3">Microsome membrane</location>
    </subcellularLocation>
</comment>
<evidence type="ECO:0000256" key="38">
    <source>
        <dbReference type="ARBA" id="ARBA00048088"/>
    </source>
</evidence>
<evidence type="ECO:0000256" key="29">
    <source>
        <dbReference type="ARBA" id="ARBA00045722"/>
    </source>
</evidence>
<evidence type="ECO:0000256" key="36">
    <source>
        <dbReference type="ARBA" id="ARBA00047977"/>
    </source>
</evidence>
<evidence type="ECO:0000256" key="41">
    <source>
        <dbReference type="ARBA" id="ARBA00048990"/>
    </source>
</evidence>
<accession>A0A177W711</accession>
<keyword evidence="10" id="KW-0285">Flavoprotein</keyword>
<evidence type="ECO:0000256" key="26">
    <source>
        <dbReference type="ARBA" id="ARBA00034536"/>
    </source>
</evidence>
<dbReference type="EC" id="1.14.13.148" evidence="25"/>
<evidence type="ECO:0000256" key="15">
    <source>
        <dbReference type="ARBA" id="ARBA00022857"/>
    </source>
</evidence>
<evidence type="ECO:0000256" key="8">
    <source>
        <dbReference type="ARBA" id="ARBA00022481"/>
    </source>
</evidence>
<keyword evidence="16" id="KW-1133">Transmembrane helix</keyword>
<evidence type="ECO:0000256" key="40">
    <source>
        <dbReference type="ARBA" id="ARBA00048989"/>
    </source>
</evidence>
<protein>
    <recommendedName>
        <fullName evidence="26">Flavin-containing monooxygenase 1</fullName>
        <ecNumber evidence="25">1.14.13.148</ecNumber>
        <ecNumber evidence="6">1.14.13.8</ecNumber>
        <ecNumber evidence="5">1.6.3.1</ecNumber>
    </recommendedName>
    <alternativeName>
        <fullName evidence="28">Dimethylaniline monooxygenase [N-oxide-forming] 1</fullName>
    </alternativeName>
    <alternativeName>
        <fullName evidence="24">Dimethylaniline monooxygenase [N-oxide-forming] 5</fullName>
    </alternativeName>
    <alternativeName>
        <fullName evidence="21">Dimethylaniline oxidase 1</fullName>
    </alternativeName>
    <alternativeName>
        <fullName evidence="22">Dimethylaniline oxidase 5</fullName>
    </alternativeName>
    <alternativeName>
        <fullName evidence="7">Flavin-containing monooxygenase 5</fullName>
    </alternativeName>
    <alternativeName>
        <fullName evidence="23">NADPH oxidase</fullName>
    </alternativeName>
    <alternativeName>
        <fullName evidence="27">Trimethylamine monooxygenase</fullName>
    </alternativeName>
</protein>
<keyword evidence="18" id="KW-0503">Monooxygenase</keyword>
<evidence type="ECO:0000256" key="5">
    <source>
        <dbReference type="ARBA" id="ARBA00012698"/>
    </source>
</evidence>
<dbReference type="GO" id="GO:0050660">
    <property type="term" value="F:flavin adenine dinucleotide binding"/>
    <property type="evidence" value="ECO:0007669"/>
    <property type="project" value="InterPro"/>
</dbReference>
<evidence type="ECO:0000256" key="6">
    <source>
        <dbReference type="ARBA" id="ARBA00012850"/>
    </source>
</evidence>